<dbReference type="Pfam" id="PF03330">
    <property type="entry name" value="DPBB_1"/>
    <property type="match status" value="1"/>
</dbReference>
<gene>
    <name evidence="3" type="ORF">A4A49_10323</name>
</gene>
<dbReference type="EMBL" id="MJEQ01000004">
    <property type="protein sequence ID" value="OIT40749.1"/>
    <property type="molecule type" value="Genomic_DNA"/>
</dbReference>
<dbReference type="InterPro" id="IPR036908">
    <property type="entry name" value="RlpA-like_sf"/>
</dbReference>
<dbReference type="KEGG" id="nau:109236383"/>
<evidence type="ECO:0000313" key="4">
    <source>
        <dbReference type="Proteomes" id="UP000187609"/>
    </source>
</evidence>
<name>A0A314LI84_NICAT</name>
<reference evidence="3" key="1">
    <citation type="submission" date="2016-11" db="EMBL/GenBank/DDBJ databases">
        <title>The genome of Nicotiana attenuata.</title>
        <authorList>
            <person name="Xu S."/>
            <person name="Brockmoeller T."/>
            <person name="Gaquerel E."/>
            <person name="Navarro A."/>
            <person name="Kuhl H."/>
            <person name="Gase K."/>
            <person name="Ling Z."/>
            <person name="Zhou W."/>
            <person name="Kreitzer C."/>
            <person name="Stanke M."/>
            <person name="Tang H."/>
            <person name="Lyons E."/>
            <person name="Pandey P."/>
            <person name="Pandey S.P."/>
            <person name="Timmermann B."/>
            <person name="Baldwin I.T."/>
        </authorList>
    </citation>
    <scope>NUCLEOTIDE SEQUENCE [LARGE SCALE GENOMIC DNA]</scope>
    <source>
        <strain evidence="3">UT</strain>
    </source>
</reference>
<keyword evidence="1" id="KW-0732">Signal</keyword>
<accession>A0A314LI84</accession>
<feature type="chain" id="PRO_5016251682" description="Expansin-like EG45 domain-containing protein" evidence="1">
    <location>
        <begin position="28"/>
        <end position="142"/>
    </location>
</feature>
<dbReference type="Gramene" id="OIT40749">
    <property type="protein sequence ID" value="OIT40749"/>
    <property type="gene ID" value="A4A49_10323"/>
</dbReference>
<feature type="signal peptide" evidence="1">
    <location>
        <begin position="1"/>
        <end position="27"/>
    </location>
</feature>
<feature type="domain" description="Expansin-like EG45" evidence="2">
    <location>
        <begin position="41"/>
        <end position="142"/>
    </location>
</feature>
<dbReference type="PANTHER" id="PTHR47480:SF1">
    <property type="entry name" value="EG45-LIKE DOMAIN CONTAINING PROTEIN 1"/>
    <property type="match status" value="1"/>
</dbReference>
<evidence type="ECO:0000256" key="1">
    <source>
        <dbReference type="SAM" id="SignalP"/>
    </source>
</evidence>
<organism evidence="3 4">
    <name type="scientific">Nicotiana attenuata</name>
    <name type="common">Coyote tobacco</name>
    <dbReference type="NCBI Taxonomy" id="49451"/>
    <lineage>
        <taxon>Eukaryota</taxon>
        <taxon>Viridiplantae</taxon>
        <taxon>Streptophyta</taxon>
        <taxon>Embryophyta</taxon>
        <taxon>Tracheophyta</taxon>
        <taxon>Spermatophyta</taxon>
        <taxon>Magnoliopsida</taxon>
        <taxon>eudicotyledons</taxon>
        <taxon>Gunneridae</taxon>
        <taxon>Pentapetalae</taxon>
        <taxon>asterids</taxon>
        <taxon>lamiids</taxon>
        <taxon>Solanales</taxon>
        <taxon>Solanaceae</taxon>
        <taxon>Nicotianoideae</taxon>
        <taxon>Nicotianeae</taxon>
        <taxon>Nicotiana</taxon>
    </lineage>
</organism>
<dbReference type="Gene3D" id="2.40.40.10">
    <property type="entry name" value="RlpA-like domain"/>
    <property type="match status" value="1"/>
</dbReference>
<dbReference type="CDD" id="cd22269">
    <property type="entry name" value="DPBB_EG45-like"/>
    <property type="match status" value="1"/>
</dbReference>
<sequence length="142" mass="15132">MSKPLPLLLQWLSLFLIFSQLLYASQADLGTASQYSPPYTPSACFGSDSTQFPSSNFFAAAGEGIWDDGAACGRQYLISCISSILPRACKSGETIQIKIVDRAQTVASNPTRQGTTIVLSNAAFAAIADSNALSLNIDFQQV</sequence>
<dbReference type="InterPro" id="IPR007112">
    <property type="entry name" value="Expansin/allergen_DPBB_dom"/>
</dbReference>
<dbReference type="SUPFAM" id="SSF50685">
    <property type="entry name" value="Barwin-like endoglucanases"/>
    <property type="match status" value="1"/>
</dbReference>
<evidence type="ECO:0000259" key="2">
    <source>
        <dbReference type="PROSITE" id="PS50842"/>
    </source>
</evidence>
<dbReference type="Proteomes" id="UP000187609">
    <property type="component" value="Unassembled WGS sequence"/>
</dbReference>
<dbReference type="SMR" id="A0A314LI84"/>
<proteinExistence type="predicted"/>
<dbReference type="OrthoDB" id="587249at2759"/>
<dbReference type="PROSITE" id="PS50842">
    <property type="entry name" value="EXPANSIN_EG45"/>
    <property type="match status" value="1"/>
</dbReference>
<dbReference type="InterPro" id="IPR009009">
    <property type="entry name" value="RlpA-like_DPBB"/>
</dbReference>
<dbReference type="STRING" id="49451.A0A314LI84"/>
<dbReference type="AlphaFoldDB" id="A0A314LI84"/>
<protein>
    <recommendedName>
        <fullName evidence="2">Expansin-like EG45 domain-containing protein</fullName>
    </recommendedName>
</protein>
<comment type="caution">
    <text evidence="3">The sequence shown here is derived from an EMBL/GenBank/DDBJ whole genome shotgun (WGS) entry which is preliminary data.</text>
</comment>
<dbReference type="PANTHER" id="PTHR47480">
    <property type="entry name" value="EG45-LIKE DOMAIN CONTAINING PROTEIN"/>
    <property type="match status" value="1"/>
</dbReference>
<evidence type="ECO:0000313" key="3">
    <source>
        <dbReference type="EMBL" id="OIT40749.1"/>
    </source>
</evidence>
<keyword evidence="4" id="KW-1185">Reference proteome</keyword>